<feature type="compositionally biased region" description="Basic and acidic residues" evidence="2">
    <location>
        <begin position="319"/>
        <end position="330"/>
    </location>
</feature>
<evidence type="ECO:0000313" key="6">
    <source>
        <dbReference type="Proteomes" id="UP000811609"/>
    </source>
</evidence>
<gene>
    <name evidence="4" type="ORF">CIPAW_02G130400</name>
    <name evidence="5" type="ORF">I3842_02G127900</name>
</gene>
<feature type="region of interest" description="Disordered" evidence="2">
    <location>
        <begin position="251"/>
        <end position="271"/>
    </location>
</feature>
<feature type="region of interest" description="Disordered" evidence="2">
    <location>
        <begin position="530"/>
        <end position="555"/>
    </location>
</feature>
<evidence type="ECO:0000313" key="5">
    <source>
        <dbReference type="EMBL" id="KAG6727424.1"/>
    </source>
</evidence>
<evidence type="ECO:0000313" key="4">
    <source>
        <dbReference type="EMBL" id="KAG6664972.1"/>
    </source>
</evidence>
<dbReference type="Proteomes" id="UP000811609">
    <property type="component" value="Chromosome 2"/>
</dbReference>
<evidence type="ECO:0000259" key="3">
    <source>
        <dbReference type="Pfam" id="PF07460"/>
    </source>
</evidence>
<feature type="region of interest" description="Disordered" evidence="2">
    <location>
        <begin position="104"/>
        <end position="148"/>
    </location>
</feature>
<proteinExistence type="predicted"/>
<feature type="compositionally biased region" description="Basic residues" evidence="2">
    <location>
        <begin position="253"/>
        <end position="264"/>
    </location>
</feature>
<dbReference type="EMBL" id="CM031810">
    <property type="protein sequence ID" value="KAG6664972.1"/>
    <property type="molecule type" value="Genomic_DNA"/>
</dbReference>
<dbReference type="InterPro" id="IPR003611">
    <property type="entry name" value="NUMOD3"/>
</dbReference>
<feature type="region of interest" description="Disordered" evidence="2">
    <location>
        <begin position="302"/>
        <end position="342"/>
    </location>
</feature>
<dbReference type="Pfam" id="PF07460">
    <property type="entry name" value="NUMOD3"/>
    <property type="match status" value="1"/>
</dbReference>
<dbReference type="GO" id="GO:0003677">
    <property type="term" value="F:DNA binding"/>
    <property type="evidence" value="ECO:0007669"/>
    <property type="project" value="InterPro"/>
</dbReference>
<feature type="domain" description="Nuclease associated modular" evidence="3">
    <location>
        <begin position="126"/>
        <end position="154"/>
    </location>
</feature>
<accession>A0A8T1RG12</accession>
<reference evidence="5" key="2">
    <citation type="submission" date="2021-01" db="EMBL/GenBank/DDBJ databases">
        <authorList>
            <person name="Lovell J.T."/>
            <person name="Bentley N."/>
            <person name="Bhattarai G."/>
            <person name="Jenkins J.W."/>
            <person name="Sreedasyam A."/>
            <person name="Alarcon Y."/>
            <person name="Bock C."/>
            <person name="Boston L."/>
            <person name="Carlson J."/>
            <person name="Cervantes K."/>
            <person name="Clermont K."/>
            <person name="Krom N."/>
            <person name="Kubenka K."/>
            <person name="Mamidi S."/>
            <person name="Mattison C."/>
            <person name="Monteros M."/>
            <person name="Pisani C."/>
            <person name="Plott C."/>
            <person name="Rajasekar S."/>
            <person name="Rhein H.S."/>
            <person name="Rohla C."/>
            <person name="Song M."/>
            <person name="Hilaire R.S."/>
            <person name="Shu S."/>
            <person name="Wells L."/>
            <person name="Wang X."/>
            <person name="Webber J."/>
            <person name="Heerema R.J."/>
            <person name="Klein P."/>
            <person name="Conner P."/>
            <person name="Grauke L."/>
            <person name="Grimwood J."/>
            <person name="Schmutz J."/>
            <person name="Randall J.J."/>
        </authorList>
    </citation>
    <scope>NUCLEOTIDE SEQUENCE</scope>
    <source>
        <tissue evidence="5">Leaf</tissue>
    </source>
</reference>
<sequence length="593" mass="67005">MPLLELATAQPALQSHLCALRAQNHIHGKLSPIPITFANDKRLSGAWICLGLSKELNFNVRHLEVRRGRFLIKAVATLEPKGLVQSKNGQKHCNVSQDVVDSSIPKMEPEFSSEEGESDERERLRRSRISKANKGNTPWNKGRKHSAETIQRIRERTKLAMQDPKVRMKLSNLGHAQSTETRMKIAVGVRMGWQRRRQKLILQEGCCFEWQNLIAEAAKRGFVGEEELQWGSYKILDEQLKAEWLKSVEQRKIMPRPKGSKRAPKSSEQRRKISEAISAKWADPEYRDRVCSGLAKYYGIRPGTERRSRTRPSGGTRTSRRDPTKKRASDIKNSSMGETKIQKKRLRLRRNNAPSYKDPLASSKLEMIKNIRAERAVAETKKTEAVERARLLIVEAEKAANALEVAAMRSPIARASLMETRKLIAEAIQTIQSIETGQITSHENGGYPSAASNGIISQVEKDTSSKIEVLNQTDLREVNGTPSMPRQDEDFNFSKFALHDLWNKEGELLPTSFNGDDSSGFSFESLMNQSCSRNHHEQTQQPNWNSDSDHGRQLLPNGEKVESLKEETQSASVTITKKWVRGRLVEVAEGAEC</sequence>
<evidence type="ECO:0000256" key="2">
    <source>
        <dbReference type="SAM" id="MobiDB-lite"/>
    </source>
</evidence>
<dbReference type="PANTHER" id="PTHR34199:SF2">
    <property type="entry name" value="NUMOD3 MOTIF FAMILY PROTEIN, EXPRESSED"/>
    <property type="match status" value="1"/>
</dbReference>
<evidence type="ECO:0000256" key="1">
    <source>
        <dbReference type="SAM" id="Coils"/>
    </source>
</evidence>
<keyword evidence="1" id="KW-0175">Coiled coil</keyword>
<dbReference type="EMBL" id="CM031826">
    <property type="protein sequence ID" value="KAG6727424.1"/>
    <property type="molecule type" value="Genomic_DNA"/>
</dbReference>
<protein>
    <recommendedName>
        <fullName evidence="3">Nuclease associated modular domain-containing protein</fullName>
    </recommendedName>
</protein>
<organism evidence="4 6">
    <name type="scientific">Carya illinoinensis</name>
    <name type="common">Pecan</name>
    <dbReference type="NCBI Taxonomy" id="32201"/>
    <lineage>
        <taxon>Eukaryota</taxon>
        <taxon>Viridiplantae</taxon>
        <taxon>Streptophyta</taxon>
        <taxon>Embryophyta</taxon>
        <taxon>Tracheophyta</taxon>
        <taxon>Spermatophyta</taxon>
        <taxon>Magnoliopsida</taxon>
        <taxon>eudicotyledons</taxon>
        <taxon>Gunneridae</taxon>
        <taxon>Pentapetalae</taxon>
        <taxon>rosids</taxon>
        <taxon>fabids</taxon>
        <taxon>Fagales</taxon>
        <taxon>Juglandaceae</taxon>
        <taxon>Carya</taxon>
    </lineage>
</organism>
<comment type="caution">
    <text evidence="4">The sequence shown here is derived from an EMBL/GenBank/DDBJ whole genome shotgun (WGS) entry which is preliminary data.</text>
</comment>
<dbReference type="PANTHER" id="PTHR34199">
    <property type="entry name" value="NUMOD3 MOTIF FAMILY PROTEIN, EXPRESSED"/>
    <property type="match status" value="1"/>
</dbReference>
<dbReference type="AlphaFoldDB" id="A0A8T1RG12"/>
<reference evidence="4" key="1">
    <citation type="submission" date="2020-12" db="EMBL/GenBank/DDBJ databases">
        <title>WGS assembly of Carya illinoinensis cv. Pawnee.</title>
        <authorList>
            <person name="Platts A."/>
            <person name="Shu S."/>
            <person name="Wright S."/>
            <person name="Barry K."/>
            <person name="Edger P."/>
            <person name="Pires J.C."/>
            <person name="Schmutz J."/>
        </authorList>
    </citation>
    <scope>NUCLEOTIDE SEQUENCE</scope>
    <source>
        <tissue evidence="4">Leaf</tissue>
    </source>
</reference>
<keyword evidence="6" id="KW-1185">Reference proteome</keyword>
<dbReference type="Proteomes" id="UP000811246">
    <property type="component" value="Chromosome 2"/>
</dbReference>
<dbReference type="OrthoDB" id="1935413at2759"/>
<feature type="coiled-coil region" evidence="1">
    <location>
        <begin position="368"/>
        <end position="406"/>
    </location>
</feature>
<name>A0A8T1RG12_CARIL</name>